<dbReference type="EMBL" id="OX459946">
    <property type="protein sequence ID" value="CAI9153430.1"/>
    <property type="molecule type" value="Genomic_DNA"/>
</dbReference>
<name>A0ABN8XVM7_RANTA</name>
<gene>
    <name evidence="2" type="ORF">MRATA1EN1_LOCUS2392</name>
</gene>
<evidence type="ECO:0000256" key="1">
    <source>
        <dbReference type="SAM" id="MobiDB-lite"/>
    </source>
</evidence>
<protein>
    <submittedName>
        <fullName evidence="2">Uncharacterized protein</fullName>
    </submittedName>
</protein>
<reference evidence="2" key="1">
    <citation type="submission" date="2023-04" db="EMBL/GenBank/DDBJ databases">
        <authorList>
            <consortium name="ELIXIR-Norway"/>
        </authorList>
    </citation>
    <scope>NUCLEOTIDE SEQUENCE [LARGE SCALE GENOMIC DNA]</scope>
</reference>
<evidence type="ECO:0000313" key="2">
    <source>
        <dbReference type="EMBL" id="CAI9153430.1"/>
    </source>
</evidence>
<feature type="compositionally biased region" description="Polar residues" evidence="1">
    <location>
        <begin position="100"/>
        <end position="111"/>
    </location>
</feature>
<keyword evidence="3" id="KW-1185">Reference proteome</keyword>
<proteinExistence type="predicted"/>
<feature type="compositionally biased region" description="Basic and acidic residues" evidence="1">
    <location>
        <begin position="75"/>
        <end position="99"/>
    </location>
</feature>
<sequence length="117" mass="12814">MGLSPTCPAPTLGFQASGGMEKTEKFQKPSGEEEEVTESLAGEPPKKAASMARRLSNPNKPVSRRTPPRSQEYQCKPDPKSSHVSGEDRRVPGKQRELRTTYTVTDLSTQCPPDAQE</sequence>
<feature type="region of interest" description="Disordered" evidence="1">
    <location>
        <begin position="1"/>
        <end position="117"/>
    </location>
</feature>
<evidence type="ECO:0000313" key="3">
    <source>
        <dbReference type="Proteomes" id="UP001176941"/>
    </source>
</evidence>
<dbReference type="Proteomes" id="UP001176941">
    <property type="component" value="Chromosome 10"/>
</dbReference>
<feature type="compositionally biased region" description="Basic and acidic residues" evidence="1">
    <location>
        <begin position="21"/>
        <end position="31"/>
    </location>
</feature>
<accession>A0ABN8XVM7</accession>
<organism evidence="2 3">
    <name type="scientific">Rangifer tarandus platyrhynchus</name>
    <name type="common">Svalbard reindeer</name>
    <dbReference type="NCBI Taxonomy" id="3082113"/>
    <lineage>
        <taxon>Eukaryota</taxon>
        <taxon>Metazoa</taxon>
        <taxon>Chordata</taxon>
        <taxon>Craniata</taxon>
        <taxon>Vertebrata</taxon>
        <taxon>Euteleostomi</taxon>
        <taxon>Mammalia</taxon>
        <taxon>Eutheria</taxon>
        <taxon>Laurasiatheria</taxon>
        <taxon>Artiodactyla</taxon>
        <taxon>Ruminantia</taxon>
        <taxon>Pecora</taxon>
        <taxon>Cervidae</taxon>
        <taxon>Odocoileinae</taxon>
        <taxon>Rangifer</taxon>
    </lineage>
</organism>